<dbReference type="Pfam" id="PF00106">
    <property type="entry name" value="adh_short"/>
    <property type="match status" value="2"/>
</dbReference>
<dbReference type="PANTHER" id="PTHR43157">
    <property type="entry name" value="PHOSPHATIDYLINOSITOL-GLYCAN BIOSYNTHESIS CLASS F PROTEIN-RELATED"/>
    <property type="match status" value="1"/>
</dbReference>
<dbReference type="OrthoDB" id="191139at2759"/>
<dbReference type="PANTHER" id="PTHR43157:SF31">
    <property type="entry name" value="PHOSPHATIDYLINOSITOL-GLYCAN BIOSYNTHESIS CLASS F PROTEIN"/>
    <property type="match status" value="1"/>
</dbReference>
<protein>
    <recommendedName>
        <fullName evidence="4">NAD(P)-binding protein</fullName>
    </recommendedName>
</protein>
<keyword evidence="3" id="KW-1185">Reference proteome</keyword>
<dbReference type="InterPro" id="IPR036291">
    <property type="entry name" value="NAD(P)-bd_dom_sf"/>
</dbReference>
<dbReference type="Proteomes" id="UP000827284">
    <property type="component" value="Unassembled WGS sequence"/>
</dbReference>
<dbReference type="PRINTS" id="PR00081">
    <property type="entry name" value="GDHRDH"/>
</dbReference>
<keyword evidence="1" id="KW-0560">Oxidoreductase</keyword>
<evidence type="ECO:0000313" key="3">
    <source>
        <dbReference type="Proteomes" id="UP000827284"/>
    </source>
</evidence>
<evidence type="ECO:0000256" key="1">
    <source>
        <dbReference type="ARBA" id="ARBA00023002"/>
    </source>
</evidence>
<evidence type="ECO:0000313" key="2">
    <source>
        <dbReference type="EMBL" id="GJJ74803.1"/>
    </source>
</evidence>
<evidence type="ECO:0008006" key="4">
    <source>
        <dbReference type="Google" id="ProtNLM"/>
    </source>
</evidence>
<proteinExistence type="predicted"/>
<name>A0A9P3HE23_9FUNG</name>
<gene>
    <name evidence="2" type="ORF">EMPS_07161</name>
</gene>
<accession>A0A9P3HE23</accession>
<dbReference type="InterPro" id="IPR002347">
    <property type="entry name" value="SDR_fam"/>
</dbReference>
<reference evidence="2" key="1">
    <citation type="submission" date="2021-11" db="EMBL/GenBank/DDBJ databases">
        <authorList>
            <person name="Herlambang A."/>
            <person name="Guo Y."/>
            <person name="Takashima Y."/>
            <person name="Nishizawa T."/>
        </authorList>
    </citation>
    <scope>NUCLEOTIDE SEQUENCE</scope>
    <source>
        <strain evidence="2">E1425</strain>
    </source>
</reference>
<comment type="caution">
    <text evidence="2">The sequence shown here is derived from an EMBL/GenBank/DDBJ whole genome shotgun (WGS) entry which is preliminary data.</text>
</comment>
<reference evidence="2" key="2">
    <citation type="journal article" date="2022" name="Microbiol. Resour. Announc.">
        <title>Whole-Genome Sequence of Entomortierella parvispora E1425, a Mucoromycotan Fungus Associated with Burkholderiaceae-Related Endosymbiotic Bacteria.</title>
        <authorList>
            <person name="Herlambang A."/>
            <person name="Guo Y."/>
            <person name="Takashima Y."/>
            <person name="Narisawa K."/>
            <person name="Ohta H."/>
            <person name="Nishizawa T."/>
        </authorList>
    </citation>
    <scope>NUCLEOTIDE SEQUENCE</scope>
    <source>
        <strain evidence="2">E1425</strain>
    </source>
</reference>
<organism evidence="2 3">
    <name type="scientific">Entomortierella parvispora</name>
    <dbReference type="NCBI Taxonomy" id="205924"/>
    <lineage>
        <taxon>Eukaryota</taxon>
        <taxon>Fungi</taxon>
        <taxon>Fungi incertae sedis</taxon>
        <taxon>Mucoromycota</taxon>
        <taxon>Mortierellomycotina</taxon>
        <taxon>Mortierellomycetes</taxon>
        <taxon>Mortierellales</taxon>
        <taxon>Mortierellaceae</taxon>
        <taxon>Entomortierella</taxon>
    </lineage>
</organism>
<dbReference type="Gene3D" id="3.40.50.720">
    <property type="entry name" value="NAD(P)-binding Rossmann-like Domain"/>
    <property type="match status" value="2"/>
</dbReference>
<dbReference type="EMBL" id="BQFW01000009">
    <property type="protein sequence ID" value="GJJ74803.1"/>
    <property type="molecule type" value="Genomic_DNA"/>
</dbReference>
<dbReference type="GO" id="GO:0016491">
    <property type="term" value="F:oxidoreductase activity"/>
    <property type="evidence" value="ECO:0007669"/>
    <property type="project" value="UniProtKB-KW"/>
</dbReference>
<dbReference type="AlphaFoldDB" id="A0A9P3HE23"/>
<dbReference type="SUPFAM" id="SSF51735">
    <property type="entry name" value="NAD(P)-binding Rossmann-fold domains"/>
    <property type="match status" value="1"/>
</dbReference>
<sequence length="306" mass="33831">MSSFTKLAFWKTYLTPARFSNDQIPDLTGKVAIVTGANTGLGYATTVALAGHNCHVILACRSRERAEAAIEKARKEIKATYPRAAEAKLEFLELDLNDMTKAKKSAQDFLGRGLPIHILVNNSGIVGKHFVFTMTLLDRIKESQPSRIVILSSLAHEHPTEGGIDFETLNDESASTNRSRYGRSKLANLLFGKALARRLADTQVYCNIVHPGFVATDLARDRTTWARAFQVLFNVVRSVAAMTPKDGALTQLYAATSPEIVNKDIRGRYFIPIANELTPSPLAQDEALQEKLWAFSEAMVRQHVKA</sequence>